<comment type="caution">
    <text evidence="1">The sequence shown here is derived from an EMBL/GenBank/DDBJ whole genome shotgun (WGS) entry which is preliminary data.</text>
</comment>
<gene>
    <name evidence="1" type="ORF">E2562_035190</name>
</gene>
<sequence>MAPKRGTARYRADPVVTHLPSAAPGAVPLVGDALAMSGTALPPRATGGSPIPLFPDAAPGAVALSRDVAPYAVALARAAALCVLNAN</sequence>
<accession>A0A6G1DA83</accession>
<proteinExistence type="predicted"/>
<dbReference type="AlphaFoldDB" id="A0A6G1DA83"/>
<name>A0A6G1DA83_9ORYZ</name>
<organism evidence="1 2">
    <name type="scientific">Oryza meyeriana var. granulata</name>
    <dbReference type="NCBI Taxonomy" id="110450"/>
    <lineage>
        <taxon>Eukaryota</taxon>
        <taxon>Viridiplantae</taxon>
        <taxon>Streptophyta</taxon>
        <taxon>Embryophyta</taxon>
        <taxon>Tracheophyta</taxon>
        <taxon>Spermatophyta</taxon>
        <taxon>Magnoliopsida</taxon>
        <taxon>Liliopsida</taxon>
        <taxon>Poales</taxon>
        <taxon>Poaceae</taxon>
        <taxon>BOP clade</taxon>
        <taxon>Oryzoideae</taxon>
        <taxon>Oryzeae</taxon>
        <taxon>Oryzinae</taxon>
        <taxon>Oryza</taxon>
        <taxon>Oryza meyeriana</taxon>
    </lineage>
</organism>
<keyword evidence="2" id="KW-1185">Reference proteome</keyword>
<evidence type="ECO:0000313" key="2">
    <source>
        <dbReference type="Proteomes" id="UP000479710"/>
    </source>
</evidence>
<dbReference type="Proteomes" id="UP000479710">
    <property type="component" value="Unassembled WGS sequence"/>
</dbReference>
<evidence type="ECO:0000313" key="1">
    <source>
        <dbReference type="EMBL" id="KAF0909326.1"/>
    </source>
</evidence>
<dbReference type="EMBL" id="SPHZ02000007">
    <property type="protein sequence ID" value="KAF0909326.1"/>
    <property type="molecule type" value="Genomic_DNA"/>
</dbReference>
<reference evidence="1 2" key="1">
    <citation type="submission" date="2019-11" db="EMBL/GenBank/DDBJ databases">
        <title>Whole genome sequence of Oryza granulata.</title>
        <authorList>
            <person name="Li W."/>
        </authorList>
    </citation>
    <scope>NUCLEOTIDE SEQUENCE [LARGE SCALE GENOMIC DNA]</scope>
    <source>
        <strain evidence="2">cv. Menghai</strain>
        <tissue evidence="1">Leaf</tissue>
    </source>
</reference>
<protein>
    <submittedName>
        <fullName evidence="1">Uncharacterized protein</fullName>
    </submittedName>
</protein>